<keyword evidence="3" id="KW-1185">Reference proteome</keyword>
<accession>A0A498KAG0</accession>
<dbReference type="STRING" id="3750.A0A498KAG0"/>
<protein>
    <submittedName>
        <fullName evidence="2">Uncharacterized protein</fullName>
    </submittedName>
</protein>
<gene>
    <name evidence="2" type="ORF">DVH24_038742</name>
</gene>
<comment type="caution">
    <text evidence="2">The sequence shown here is derived from an EMBL/GenBank/DDBJ whole genome shotgun (WGS) entry which is preliminary data.</text>
</comment>
<feature type="region of interest" description="Disordered" evidence="1">
    <location>
        <begin position="151"/>
        <end position="180"/>
    </location>
</feature>
<sequence length="202" mass="21700">MPLLGFQVKDLISGNDLVVSQSMATCKNTVSASEAIEQSTVTAVVSEQPDRASFPRSDVLTENPQNLYPSCHTVKAYIDAVETKAPALTSEAKPNNVDGTDGNIDLIVNEIHDSQSQTCVTNRELDAVPPNALNMGLNDTCTANSEVEVSTNYQDSDIPTPPSEEALRKKELHRESGDDTVVLANQVPILESNDCMAAPARD</sequence>
<organism evidence="2 3">
    <name type="scientific">Malus domestica</name>
    <name type="common">Apple</name>
    <name type="synonym">Pyrus malus</name>
    <dbReference type="NCBI Taxonomy" id="3750"/>
    <lineage>
        <taxon>Eukaryota</taxon>
        <taxon>Viridiplantae</taxon>
        <taxon>Streptophyta</taxon>
        <taxon>Embryophyta</taxon>
        <taxon>Tracheophyta</taxon>
        <taxon>Spermatophyta</taxon>
        <taxon>Magnoliopsida</taxon>
        <taxon>eudicotyledons</taxon>
        <taxon>Gunneridae</taxon>
        <taxon>Pentapetalae</taxon>
        <taxon>rosids</taxon>
        <taxon>fabids</taxon>
        <taxon>Rosales</taxon>
        <taxon>Rosaceae</taxon>
        <taxon>Amygdaloideae</taxon>
        <taxon>Maleae</taxon>
        <taxon>Malus</taxon>
    </lineage>
</organism>
<evidence type="ECO:0000313" key="2">
    <source>
        <dbReference type="EMBL" id="RXI04468.1"/>
    </source>
</evidence>
<dbReference type="EMBL" id="RDQH01000329">
    <property type="protein sequence ID" value="RXI04468.1"/>
    <property type="molecule type" value="Genomic_DNA"/>
</dbReference>
<evidence type="ECO:0000256" key="1">
    <source>
        <dbReference type="SAM" id="MobiDB-lite"/>
    </source>
</evidence>
<reference evidence="2 3" key="1">
    <citation type="submission" date="2018-10" db="EMBL/GenBank/DDBJ databases">
        <title>A high-quality apple genome assembly.</title>
        <authorList>
            <person name="Hu J."/>
        </authorList>
    </citation>
    <scope>NUCLEOTIDE SEQUENCE [LARGE SCALE GENOMIC DNA]</scope>
    <source>
        <strain evidence="3">cv. HFTH1</strain>
        <tissue evidence="2">Young leaf</tissue>
    </source>
</reference>
<dbReference type="Proteomes" id="UP000290289">
    <property type="component" value="Chromosome 3"/>
</dbReference>
<evidence type="ECO:0000313" key="3">
    <source>
        <dbReference type="Proteomes" id="UP000290289"/>
    </source>
</evidence>
<proteinExistence type="predicted"/>
<feature type="compositionally biased region" description="Basic and acidic residues" evidence="1">
    <location>
        <begin position="165"/>
        <end position="177"/>
    </location>
</feature>
<dbReference type="AlphaFoldDB" id="A0A498KAG0"/>
<name>A0A498KAG0_MALDO</name>